<feature type="domain" description="YcxB-like C-terminal" evidence="2">
    <location>
        <begin position="105"/>
        <end position="163"/>
    </location>
</feature>
<dbReference type="EMBL" id="BQKE01000001">
    <property type="protein sequence ID" value="GJM60984.1"/>
    <property type="molecule type" value="Genomic_DNA"/>
</dbReference>
<protein>
    <recommendedName>
        <fullName evidence="2">YcxB-like C-terminal domain-containing protein</fullName>
    </recommendedName>
</protein>
<gene>
    <name evidence="3" type="ORF">PEDI_15360</name>
</gene>
<dbReference type="InterPro" id="IPR025588">
    <property type="entry name" value="YcxB-like_C"/>
</dbReference>
<feature type="transmembrane region" description="Helical" evidence="1">
    <location>
        <begin position="54"/>
        <end position="76"/>
    </location>
</feature>
<keyword evidence="4" id="KW-1185">Reference proteome</keyword>
<keyword evidence="1" id="KW-0812">Transmembrane</keyword>
<organism evidence="3 4">
    <name type="scientific">Persicobacter diffluens</name>
    <dbReference type="NCBI Taxonomy" id="981"/>
    <lineage>
        <taxon>Bacteria</taxon>
        <taxon>Pseudomonadati</taxon>
        <taxon>Bacteroidota</taxon>
        <taxon>Cytophagia</taxon>
        <taxon>Cytophagales</taxon>
        <taxon>Persicobacteraceae</taxon>
        <taxon>Persicobacter</taxon>
    </lineage>
</organism>
<comment type="caution">
    <text evidence="3">The sequence shown here is derived from an EMBL/GenBank/DDBJ whole genome shotgun (WGS) entry which is preliminary data.</text>
</comment>
<dbReference type="Pfam" id="PF14317">
    <property type="entry name" value="YcxB"/>
    <property type="match status" value="1"/>
</dbReference>
<sequence>MKFNFELLPEDFIHFNYYYGWYRPEKKKLRVIIYLYPFLAVLAVLAVQNSGQVFSIPNLITLGLTVAISPFIGRLYRKLIKSKSLKYLRQNPAAHITGERAIALTENNLILSADEEIVSTIKWESMHSFREDQLFYYLFITSQQAVIVPKRIFQEKEQEFRKFAERKIAATK</sequence>
<feature type="transmembrane region" description="Helical" evidence="1">
    <location>
        <begin position="31"/>
        <end position="48"/>
    </location>
</feature>
<name>A0AAN5AJG3_9BACT</name>
<evidence type="ECO:0000256" key="1">
    <source>
        <dbReference type="SAM" id="Phobius"/>
    </source>
</evidence>
<keyword evidence="1" id="KW-0472">Membrane</keyword>
<evidence type="ECO:0000259" key="2">
    <source>
        <dbReference type="Pfam" id="PF14317"/>
    </source>
</evidence>
<reference evidence="3 4" key="1">
    <citation type="submission" date="2021-12" db="EMBL/GenBank/DDBJ databases">
        <title>Genome sequencing of bacteria with rrn-lacking chromosome and rrn-plasmid.</title>
        <authorList>
            <person name="Anda M."/>
            <person name="Iwasaki W."/>
        </authorList>
    </citation>
    <scope>NUCLEOTIDE SEQUENCE [LARGE SCALE GENOMIC DNA]</scope>
    <source>
        <strain evidence="3 4">NBRC 15940</strain>
    </source>
</reference>
<accession>A0AAN5AJG3</accession>
<evidence type="ECO:0000313" key="4">
    <source>
        <dbReference type="Proteomes" id="UP001310022"/>
    </source>
</evidence>
<proteinExistence type="predicted"/>
<keyword evidence="1" id="KW-1133">Transmembrane helix</keyword>
<dbReference type="Proteomes" id="UP001310022">
    <property type="component" value="Unassembled WGS sequence"/>
</dbReference>
<dbReference type="RefSeq" id="WP_338236621.1">
    <property type="nucleotide sequence ID" value="NZ_BQKE01000001.1"/>
</dbReference>
<evidence type="ECO:0000313" key="3">
    <source>
        <dbReference type="EMBL" id="GJM60984.1"/>
    </source>
</evidence>
<dbReference type="AlphaFoldDB" id="A0AAN5AJG3"/>